<evidence type="ECO:0000313" key="3">
    <source>
        <dbReference type="EMBL" id="RJG05274.1"/>
    </source>
</evidence>
<evidence type="ECO:0000313" key="4">
    <source>
        <dbReference type="Proteomes" id="UP000285190"/>
    </source>
</evidence>
<accession>A0A418WYE9</accession>
<organism evidence="3 4">
    <name type="scientific">Noviherbaspirillum cavernae</name>
    <dbReference type="NCBI Taxonomy" id="2320862"/>
    <lineage>
        <taxon>Bacteria</taxon>
        <taxon>Pseudomonadati</taxon>
        <taxon>Pseudomonadota</taxon>
        <taxon>Betaproteobacteria</taxon>
        <taxon>Burkholderiales</taxon>
        <taxon>Oxalobacteraceae</taxon>
        <taxon>Noviherbaspirillum</taxon>
    </lineage>
</organism>
<dbReference type="Proteomes" id="UP000285190">
    <property type="component" value="Unassembled WGS sequence"/>
</dbReference>
<evidence type="ECO:0000259" key="1">
    <source>
        <dbReference type="Pfam" id="PF03050"/>
    </source>
</evidence>
<dbReference type="PANTHER" id="PTHR33678">
    <property type="entry name" value="BLL1576 PROTEIN"/>
    <property type="match status" value="1"/>
</dbReference>
<dbReference type="OrthoDB" id="9794514at2"/>
<feature type="domain" description="Transposase IS66 C-terminal" evidence="2">
    <location>
        <begin position="48"/>
        <end position="86"/>
    </location>
</feature>
<dbReference type="InterPro" id="IPR039552">
    <property type="entry name" value="IS66_C"/>
</dbReference>
<name>A0A418WYE9_9BURK</name>
<comment type="caution">
    <text evidence="3">The sequence shown here is derived from an EMBL/GenBank/DDBJ whole genome shotgun (WGS) entry which is preliminary data.</text>
</comment>
<protein>
    <submittedName>
        <fullName evidence="3">Uncharacterized protein</fullName>
    </submittedName>
</protein>
<feature type="domain" description="Transposase IS66 central" evidence="1">
    <location>
        <begin position="1"/>
        <end position="41"/>
    </location>
</feature>
<proteinExistence type="predicted"/>
<dbReference type="Pfam" id="PF13817">
    <property type="entry name" value="DDE_Tnp_IS66_C"/>
    <property type="match status" value="1"/>
</dbReference>
<evidence type="ECO:0000259" key="2">
    <source>
        <dbReference type="Pfam" id="PF13817"/>
    </source>
</evidence>
<dbReference type="PANTHER" id="PTHR33678:SF1">
    <property type="entry name" value="BLL1576 PROTEIN"/>
    <property type="match status" value="1"/>
</dbReference>
<dbReference type="InterPro" id="IPR004291">
    <property type="entry name" value="Transposase_IS66_central"/>
</dbReference>
<dbReference type="EMBL" id="QYUN01000002">
    <property type="protein sequence ID" value="RJG05274.1"/>
    <property type="molecule type" value="Genomic_DNA"/>
</dbReference>
<gene>
    <name evidence="3" type="ORF">D3870_03895</name>
</gene>
<keyword evidence="4" id="KW-1185">Reference proteome</keyword>
<sequence length="121" mass="13382">MVRYADDGTVPIDNNVLERDIRPFTTGRKNWLFSDTVAGAKASVVIYSLMLTYRACDVEPWMYLNAVLTELPQRPDSADVSDLLPWRFAQRQQPTSAASPTFAWFAVSGATGASIQATQHG</sequence>
<dbReference type="InterPro" id="IPR052344">
    <property type="entry name" value="Transposase-related"/>
</dbReference>
<dbReference type="AlphaFoldDB" id="A0A418WYE9"/>
<dbReference type="Pfam" id="PF03050">
    <property type="entry name" value="DDE_Tnp_IS66"/>
    <property type="match status" value="1"/>
</dbReference>
<reference evidence="3 4" key="1">
    <citation type="submission" date="2018-09" db="EMBL/GenBank/DDBJ databases">
        <authorList>
            <person name="Zhu H."/>
        </authorList>
    </citation>
    <scope>NUCLEOTIDE SEQUENCE [LARGE SCALE GENOMIC DNA]</scope>
    <source>
        <strain evidence="3 4">K2R10-39</strain>
    </source>
</reference>